<accession>A0AB38BFR4</accession>
<organism evidence="2 4">
    <name type="scientific">Trichococcus flocculiformis</name>
    <dbReference type="NCBI Taxonomy" id="82803"/>
    <lineage>
        <taxon>Bacteria</taxon>
        <taxon>Bacillati</taxon>
        <taxon>Bacillota</taxon>
        <taxon>Bacilli</taxon>
        <taxon>Lactobacillales</taxon>
        <taxon>Carnobacteriaceae</taxon>
        <taxon>Trichococcus</taxon>
    </lineage>
</organism>
<keyword evidence="3" id="KW-1185">Reference proteome</keyword>
<protein>
    <recommendedName>
        <fullName evidence="5">Preprotein translocase subunit SecB</fullName>
    </recommendedName>
</protein>
<dbReference type="Proteomes" id="UP000195947">
    <property type="component" value="Unassembled WGS sequence"/>
</dbReference>
<dbReference type="EMBL" id="FOQC01000005">
    <property type="protein sequence ID" value="SFH59993.1"/>
    <property type="molecule type" value="Genomic_DNA"/>
</dbReference>
<evidence type="ECO:0000313" key="2">
    <source>
        <dbReference type="EMBL" id="SFH59993.1"/>
    </source>
</evidence>
<dbReference type="AlphaFoldDB" id="A0AB38BFR4"/>
<dbReference type="Proteomes" id="UP000199686">
    <property type="component" value="Unassembled WGS sequence"/>
</dbReference>
<sequence length="134" mass="15203">MDRISYNFIETALEDVNFKIVNISGEINVENNFKVSVNIEDKSKIKVTGVIALYNGDIGTPFLTVTCAGYFNSNNSKENVELHEFENPVKMLNYVMPEISESVSFITRKAYGHPIEIPTEVPEEMFEQKSKNES</sequence>
<name>A0AB38BFR4_9LACT</name>
<evidence type="ECO:0008006" key="5">
    <source>
        <dbReference type="Google" id="ProtNLM"/>
    </source>
</evidence>
<dbReference type="EMBL" id="FJMZ01000003">
    <property type="protein sequence ID" value="CZQ84688.1"/>
    <property type="molecule type" value="Genomic_DNA"/>
</dbReference>
<evidence type="ECO:0000313" key="1">
    <source>
        <dbReference type="EMBL" id="CZQ84688.1"/>
    </source>
</evidence>
<dbReference type="RefSeq" id="WP_086988258.1">
    <property type="nucleotide sequence ID" value="NZ_FJMZ01000003.1"/>
</dbReference>
<comment type="caution">
    <text evidence="2">The sequence shown here is derived from an EMBL/GenBank/DDBJ whole genome shotgun (WGS) entry which is preliminary data.</text>
</comment>
<gene>
    <name evidence="2" type="ORF">SAMN04488507_10055</name>
    <name evidence="1" type="ORF">TFLO_561</name>
</gene>
<reference evidence="1 3" key="1">
    <citation type="submission" date="2016-02" db="EMBL/GenBank/DDBJ databases">
        <authorList>
            <person name="Strepis N."/>
        </authorList>
    </citation>
    <scope>NUCLEOTIDE SEQUENCE [LARGE SCALE GENOMIC DNA]</scope>
    <source>
        <strain evidence="1">Trichococcus flocculiformis</strain>
    </source>
</reference>
<evidence type="ECO:0000313" key="4">
    <source>
        <dbReference type="Proteomes" id="UP000199686"/>
    </source>
</evidence>
<evidence type="ECO:0000313" key="3">
    <source>
        <dbReference type="Proteomes" id="UP000195947"/>
    </source>
</evidence>
<proteinExistence type="predicted"/>
<reference evidence="2 4" key="2">
    <citation type="submission" date="2016-10" db="EMBL/GenBank/DDBJ databases">
        <authorList>
            <person name="Varghese N."/>
            <person name="Submissions S."/>
        </authorList>
    </citation>
    <scope>NUCLEOTIDE SEQUENCE [LARGE SCALE GENOMIC DNA]</scope>
    <source>
        <strain evidence="2 4">DSM 2094</strain>
    </source>
</reference>